<organism evidence="1 2">
    <name type="scientific">Parthenolecanium corni</name>
    <dbReference type="NCBI Taxonomy" id="536013"/>
    <lineage>
        <taxon>Eukaryota</taxon>
        <taxon>Metazoa</taxon>
        <taxon>Ecdysozoa</taxon>
        <taxon>Arthropoda</taxon>
        <taxon>Hexapoda</taxon>
        <taxon>Insecta</taxon>
        <taxon>Pterygota</taxon>
        <taxon>Neoptera</taxon>
        <taxon>Paraneoptera</taxon>
        <taxon>Hemiptera</taxon>
        <taxon>Sternorrhyncha</taxon>
        <taxon>Coccoidea</taxon>
        <taxon>Coccidae</taxon>
        <taxon>Parthenolecanium</taxon>
    </lineage>
</organism>
<dbReference type="EMBL" id="JBBCAQ010000006">
    <property type="protein sequence ID" value="KAK7603045.1"/>
    <property type="molecule type" value="Genomic_DNA"/>
</dbReference>
<gene>
    <name evidence="1" type="ORF">V9T40_003044</name>
</gene>
<sequence length="116" mass="13449">MVHHHAHTVIQLAHNGRFIPIVLGLTRDWTIPLLVIALDVIAPYISELDVLRQRFALNYNGVECEHQFFWQTDQLLMSNRPVDQMAANELEKRNNDVRNVAAVMNHPVRHRGNPRN</sequence>
<accession>A0AAN9TPX7</accession>
<name>A0AAN9TPX7_9HEMI</name>
<evidence type="ECO:0000313" key="2">
    <source>
        <dbReference type="Proteomes" id="UP001367676"/>
    </source>
</evidence>
<dbReference type="AlphaFoldDB" id="A0AAN9TPX7"/>
<protein>
    <submittedName>
        <fullName evidence="1">Uncharacterized protein</fullName>
    </submittedName>
</protein>
<reference evidence="1 2" key="1">
    <citation type="submission" date="2024-03" db="EMBL/GenBank/DDBJ databases">
        <title>Adaptation during the transition from Ophiocordyceps entomopathogen to insect associate is accompanied by gene loss and intensified selection.</title>
        <authorList>
            <person name="Ward C.M."/>
            <person name="Onetto C.A."/>
            <person name="Borneman A.R."/>
        </authorList>
    </citation>
    <scope>NUCLEOTIDE SEQUENCE [LARGE SCALE GENOMIC DNA]</scope>
    <source>
        <strain evidence="1">AWRI1</strain>
        <tissue evidence="1">Single Adult Female</tissue>
    </source>
</reference>
<comment type="caution">
    <text evidence="1">The sequence shown here is derived from an EMBL/GenBank/DDBJ whole genome shotgun (WGS) entry which is preliminary data.</text>
</comment>
<proteinExistence type="predicted"/>
<dbReference type="Proteomes" id="UP001367676">
    <property type="component" value="Unassembled WGS sequence"/>
</dbReference>
<keyword evidence="2" id="KW-1185">Reference proteome</keyword>
<evidence type="ECO:0000313" key="1">
    <source>
        <dbReference type="EMBL" id="KAK7603045.1"/>
    </source>
</evidence>